<dbReference type="EMBL" id="KV454406">
    <property type="protein sequence ID" value="ODQ68652.1"/>
    <property type="molecule type" value="Genomic_DNA"/>
</dbReference>
<dbReference type="GO" id="GO:0032040">
    <property type="term" value="C:small-subunit processome"/>
    <property type="evidence" value="ECO:0007669"/>
    <property type="project" value="TreeGrafter"/>
</dbReference>
<keyword evidence="3" id="KW-1185">Reference proteome</keyword>
<dbReference type="GO" id="GO:0008649">
    <property type="term" value="F:rRNA methyltransferase activity"/>
    <property type="evidence" value="ECO:0007669"/>
    <property type="project" value="TreeGrafter"/>
</dbReference>
<dbReference type="PANTHER" id="PTHR10335:SF23">
    <property type="entry name" value="OB FOLD-CONTAINING PROTEIN, NUCLEIC ACID BINDING"/>
    <property type="match status" value="1"/>
</dbReference>
<reference evidence="2 3" key="1">
    <citation type="journal article" date="2016" name="Proc. Natl. Acad. Sci. U.S.A.">
        <title>Comparative genomics of biotechnologically important yeasts.</title>
        <authorList>
            <person name="Riley R."/>
            <person name="Haridas S."/>
            <person name="Wolfe K.H."/>
            <person name="Lopes M.R."/>
            <person name="Hittinger C.T."/>
            <person name="Goeker M."/>
            <person name="Salamov A.A."/>
            <person name="Wisecaver J.H."/>
            <person name="Long T.M."/>
            <person name="Calvey C.H."/>
            <person name="Aerts A.L."/>
            <person name="Barry K.W."/>
            <person name="Choi C."/>
            <person name="Clum A."/>
            <person name="Coughlan A.Y."/>
            <person name="Deshpande S."/>
            <person name="Douglass A.P."/>
            <person name="Hanson S.J."/>
            <person name="Klenk H.-P."/>
            <person name="LaButti K.M."/>
            <person name="Lapidus A."/>
            <person name="Lindquist E.A."/>
            <person name="Lipzen A.M."/>
            <person name="Meier-Kolthoff J.P."/>
            <person name="Ohm R.A."/>
            <person name="Otillar R.P."/>
            <person name="Pangilinan J.L."/>
            <person name="Peng Y."/>
            <person name="Rokas A."/>
            <person name="Rosa C.A."/>
            <person name="Scheuner C."/>
            <person name="Sibirny A.A."/>
            <person name="Slot J.C."/>
            <person name="Stielow J.B."/>
            <person name="Sun H."/>
            <person name="Kurtzman C.P."/>
            <person name="Blackwell M."/>
            <person name="Grigoriev I.V."/>
            <person name="Jeffries T.W."/>
        </authorList>
    </citation>
    <scope>NUCLEOTIDE SEQUENCE [LARGE SCALE GENOMIC DNA]</scope>
    <source>
        <strain evidence="2 3">DSM 6958</strain>
    </source>
</reference>
<dbReference type="Pfam" id="PF10307">
    <property type="entry name" value="HAD_SAK_1"/>
    <property type="match status" value="1"/>
</dbReference>
<dbReference type="PANTHER" id="PTHR10335">
    <property type="entry name" value="RRNA 2-O-METHYLTRANSFERASE FIBRILLARIN"/>
    <property type="match status" value="1"/>
</dbReference>
<evidence type="ECO:0000313" key="3">
    <source>
        <dbReference type="Proteomes" id="UP000095009"/>
    </source>
</evidence>
<accession>A0A1E3PUM1</accession>
<evidence type="ECO:0000313" key="2">
    <source>
        <dbReference type="EMBL" id="ODQ68652.1"/>
    </source>
</evidence>
<dbReference type="OrthoDB" id="5596992at2759"/>
<dbReference type="GO" id="GO:0003723">
    <property type="term" value="F:RNA binding"/>
    <property type="evidence" value="ECO:0007669"/>
    <property type="project" value="TreeGrafter"/>
</dbReference>
<dbReference type="Proteomes" id="UP000095009">
    <property type="component" value="Unassembled WGS sequence"/>
</dbReference>
<dbReference type="GO" id="GO:0031428">
    <property type="term" value="C:box C/D methylation guide snoRNP complex"/>
    <property type="evidence" value="ECO:0007669"/>
    <property type="project" value="TreeGrafter"/>
</dbReference>
<dbReference type="GO" id="GO:0000494">
    <property type="term" value="P:box C/D sno(s)RNA 3'-end processing"/>
    <property type="evidence" value="ECO:0007669"/>
    <property type="project" value="TreeGrafter"/>
</dbReference>
<gene>
    <name evidence="2" type="ORF">NADFUDRAFT_49292</name>
</gene>
<dbReference type="InterPro" id="IPR018812">
    <property type="entry name" value="SAK_HAD"/>
</dbReference>
<sequence>MSLVDNPFGMLSDNPLNIWDTEATRVRPSVDLISQVHIYDFDNTIFKTPLPNPSLFHGNSIVLLQSSNSLHQGGWWADPKFLISTGEGFEIESGRAWQGWWNENIVDLARLSIADPNVLTIIMTGRKHHKFATCVSEMVNAKNLTVDGVILRRGDAENTLAFKVQVMRDLLNHYTRVTDITIYDDRPKQAHGFRQFLHDYTLTRRPNLIYDVILVFEETKYLSPVSERNLVASAIAAHNDAVKKGLSHASIANGRMTLRRSLFYTAYLIDQQSTVTLLKKFIPAQIPEAKSIRYHADSIVICRGACSKSLLANIGGYGHEVEWQVTHFGSHDNKVWAVKVRQVRNDIYVRTEITPPLIVLAVRRRLMATEAAQITKWTELDNSEKFVIKTRVGEKALLKIEPEDKSWKNKKNKK</sequence>
<dbReference type="AlphaFoldDB" id="A0A1E3PUM1"/>
<organism evidence="2 3">
    <name type="scientific">Nadsonia fulvescens var. elongata DSM 6958</name>
    <dbReference type="NCBI Taxonomy" id="857566"/>
    <lineage>
        <taxon>Eukaryota</taxon>
        <taxon>Fungi</taxon>
        <taxon>Dikarya</taxon>
        <taxon>Ascomycota</taxon>
        <taxon>Saccharomycotina</taxon>
        <taxon>Dipodascomycetes</taxon>
        <taxon>Dipodascales</taxon>
        <taxon>Dipodascales incertae sedis</taxon>
        <taxon>Nadsonia</taxon>
    </lineage>
</organism>
<feature type="domain" description="Swiss Army Knife RNA repair protein HAD" evidence="1">
    <location>
        <begin position="48"/>
        <end position="239"/>
    </location>
</feature>
<dbReference type="GO" id="GO:1990259">
    <property type="term" value="F:histone H2AQ104 methyltransferase activity"/>
    <property type="evidence" value="ECO:0007669"/>
    <property type="project" value="TreeGrafter"/>
</dbReference>
<proteinExistence type="predicted"/>
<name>A0A1E3PUM1_9ASCO</name>
<protein>
    <recommendedName>
        <fullName evidence="1">Swiss Army Knife RNA repair protein HAD domain-containing protein</fullName>
    </recommendedName>
</protein>
<evidence type="ECO:0000259" key="1">
    <source>
        <dbReference type="Pfam" id="PF10307"/>
    </source>
</evidence>